<evidence type="ECO:0000256" key="1">
    <source>
        <dbReference type="SAM" id="Phobius"/>
    </source>
</evidence>
<dbReference type="InterPro" id="IPR038762">
    <property type="entry name" value="ABM_predict"/>
</dbReference>
<dbReference type="InterPro" id="IPR011008">
    <property type="entry name" value="Dimeric_a/b-barrel"/>
</dbReference>
<dbReference type="PANTHER" id="PTHR40057:SF1">
    <property type="entry name" value="SLR1162 PROTEIN"/>
    <property type="match status" value="1"/>
</dbReference>
<keyword evidence="1" id="KW-0472">Membrane</keyword>
<gene>
    <name evidence="2" type="ORF">DI586_04210</name>
</gene>
<reference evidence="2 3" key="1">
    <citation type="submission" date="2017-08" db="EMBL/GenBank/DDBJ databases">
        <title>Infants hospitalized years apart are colonized by the same room-sourced microbial strains.</title>
        <authorList>
            <person name="Brooks B."/>
            <person name="Olm M.R."/>
            <person name="Firek B.A."/>
            <person name="Baker R."/>
            <person name="Thomas B.C."/>
            <person name="Morowitz M.J."/>
            <person name="Banfield J.F."/>
        </authorList>
    </citation>
    <scope>NUCLEOTIDE SEQUENCE [LARGE SCALE GENOMIC DNA]</scope>
    <source>
        <strain evidence="2">S2_006_000_R2_64</strain>
    </source>
</reference>
<keyword evidence="1" id="KW-1133">Transmembrane helix</keyword>
<organism evidence="2 3">
    <name type="scientific">Micavibrio aeruginosavorus</name>
    <dbReference type="NCBI Taxonomy" id="349221"/>
    <lineage>
        <taxon>Bacteria</taxon>
        <taxon>Pseudomonadati</taxon>
        <taxon>Bdellovibrionota</taxon>
        <taxon>Bdellovibrionia</taxon>
        <taxon>Bdellovibrionales</taxon>
        <taxon>Pseudobdellovibrionaceae</taxon>
        <taxon>Micavibrio</taxon>
    </lineage>
</organism>
<keyword evidence="2" id="KW-0560">Oxidoreductase</keyword>
<dbReference type="GO" id="GO:0004497">
    <property type="term" value="F:monooxygenase activity"/>
    <property type="evidence" value="ECO:0007669"/>
    <property type="project" value="UniProtKB-KW"/>
</dbReference>
<keyword evidence="2" id="KW-0503">Monooxygenase</keyword>
<evidence type="ECO:0000313" key="3">
    <source>
        <dbReference type="Proteomes" id="UP000249739"/>
    </source>
</evidence>
<dbReference type="Proteomes" id="UP000249739">
    <property type="component" value="Unassembled WGS sequence"/>
</dbReference>
<feature type="transmembrane region" description="Helical" evidence="1">
    <location>
        <begin position="112"/>
        <end position="132"/>
    </location>
</feature>
<keyword evidence="1" id="KW-0812">Transmembrane</keyword>
<dbReference type="SUPFAM" id="SSF54909">
    <property type="entry name" value="Dimeric alpha+beta barrel"/>
    <property type="match status" value="1"/>
</dbReference>
<dbReference type="PANTHER" id="PTHR40057">
    <property type="entry name" value="SLR1162 PROTEIN"/>
    <property type="match status" value="1"/>
</dbReference>
<protein>
    <submittedName>
        <fullName evidence="2">Antibiotic biosynthesis monooxygenase</fullName>
    </submittedName>
</protein>
<name>A0A2W5FMN2_9BACT</name>
<comment type="caution">
    <text evidence="2">The sequence shown here is derived from an EMBL/GenBank/DDBJ whole genome shotgun (WGS) entry which is preliminary data.</text>
</comment>
<feature type="transmembrane region" description="Helical" evidence="1">
    <location>
        <begin position="138"/>
        <end position="160"/>
    </location>
</feature>
<sequence length="174" mass="19582">MPIHIAITRRMLPGREQEFKAALRRFLGESFIHGGVHGAGMITSIPGGHERDIGILRTFNDDAERDAFYNSDLFKNWEEYASTVTEGVADYRQLNGLEAWFRTPGAPPRWKMAIATFAGVYPTSILLAYTIGEYLHSFPVIIKSLITAAAMVALLTWIVMPNVTKFLKNWLHAK</sequence>
<evidence type="ECO:0000313" key="2">
    <source>
        <dbReference type="EMBL" id="PZP56283.1"/>
    </source>
</evidence>
<proteinExistence type="predicted"/>
<accession>A0A2W5FMN2</accession>
<dbReference type="EMBL" id="QFOT01000031">
    <property type="protein sequence ID" value="PZP56283.1"/>
    <property type="molecule type" value="Genomic_DNA"/>
</dbReference>
<dbReference type="AlphaFoldDB" id="A0A2W5FMN2"/>